<dbReference type="OrthoDB" id="9761586at2"/>
<dbReference type="GO" id="GO:0005829">
    <property type="term" value="C:cytosol"/>
    <property type="evidence" value="ECO:0007669"/>
    <property type="project" value="TreeGrafter"/>
</dbReference>
<dbReference type="AlphaFoldDB" id="A0A5J6MCG2"/>
<gene>
    <name evidence="2" type="primary">hyuB</name>
    <name evidence="2" type="ORF">FRZ44_02640</name>
</gene>
<dbReference type="PANTHER" id="PTHR11365:SF23">
    <property type="entry name" value="HYPOTHETICAL 5-OXOPROLINASE (EUROFUNG)-RELATED"/>
    <property type="match status" value="1"/>
</dbReference>
<evidence type="ECO:0000313" key="3">
    <source>
        <dbReference type="Proteomes" id="UP000326202"/>
    </source>
</evidence>
<dbReference type="RefSeq" id="WP_151175484.1">
    <property type="nucleotide sequence ID" value="NZ_CP042906.1"/>
</dbReference>
<organism evidence="2 3">
    <name type="scientific">Hypericibacter terrae</name>
    <dbReference type="NCBI Taxonomy" id="2602015"/>
    <lineage>
        <taxon>Bacteria</taxon>
        <taxon>Pseudomonadati</taxon>
        <taxon>Pseudomonadota</taxon>
        <taxon>Alphaproteobacteria</taxon>
        <taxon>Rhodospirillales</taxon>
        <taxon>Dongiaceae</taxon>
        <taxon>Hypericibacter</taxon>
    </lineage>
</organism>
<dbReference type="GO" id="GO:0017168">
    <property type="term" value="F:5-oxoprolinase (ATP-hydrolyzing) activity"/>
    <property type="evidence" value="ECO:0007669"/>
    <property type="project" value="TreeGrafter"/>
</dbReference>
<dbReference type="Pfam" id="PF02538">
    <property type="entry name" value="Hydantoinase_B"/>
    <property type="match status" value="1"/>
</dbReference>
<protein>
    <submittedName>
        <fullName evidence="2">Hydantoin utilization protein B</fullName>
    </submittedName>
</protein>
<feature type="domain" description="Hydantoinase B/oxoprolinase" evidence="1">
    <location>
        <begin position="11"/>
        <end position="542"/>
    </location>
</feature>
<dbReference type="InterPro" id="IPR045079">
    <property type="entry name" value="Oxoprolinase-like"/>
</dbReference>
<dbReference type="KEGG" id="htq:FRZ44_02640"/>
<dbReference type="GO" id="GO:0006749">
    <property type="term" value="P:glutathione metabolic process"/>
    <property type="evidence" value="ECO:0007669"/>
    <property type="project" value="TreeGrafter"/>
</dbReference>
<proteinExistence type="predicted"/>
<keyword evidence="3" id="KW-1185">Reference proteome</keyword>
<evidence type="ECO:0000313" key="2">
    <source>
        <dbReference type="EMBL" id="QEX14984.1"/>
    </source>
</evidence>
<dbReference type="Proteomes" id="UP000326202">
    <property type="component" value="Chromosome"/>
</dbReference>
<accession>A0A5J6MCG2</accession>
<dbReference type="PANTHER" id="PTHR11365">
    <property type="entry name" value="5-OXOPROLINASE RELATED"/>
    <property type="match status" value="1"/>
</dbReference>
<sequence length="597" mass="63847">MTGSRNPSKIDALDLAVFSKRIEGIASKMQNTLLRTARSGVINTGRDFSCCILTGDCRLVSVAESLPIHVMAGPDIMARWMKRFHPNLARGDAFLHNSPYHGCSHAADLSVLVPVIDEAGIHRFTLLAKAHQADIGNSIPTTYHAAARDLYEEGALIFPATQVQSGYEDISDIIRLCEMRIRVPEQWRGDYLASLGAARVGEREILGLAREIGWDRLEALVEAWFDYSERRMRAAIASLPAGSAKGHTMHDPFPGTPAEGIPINVTVAVDPAEGRIEIDLRDNIDCMPNGLNLSEACALTAAMVGTFNSLGLTVPTNEGSFRCLKVDLRENCAVGIPLHPTSCSVATQNVADRLTCAVQLAFANLAEGYGLAEVGAVQSAAQAVISGRDPKRQGRAFVDQLILGDTLGAAGPRADGWLAMITAGTAGMSFFDSVEVDEIRHPILVHQRRLVPDSEGAGRHRGAPASLVEFGPRHSEIEVLYQSDGTVYPPQGARGGAHGGGARNFVTRQNGLVEPADGWATVSLRPGDRVTGISPGGGGYGPAREREPALVQADVAEGYVTRARARDVYAVEIGSDGKLDADATARLRSGSKIRREI</sequence>
<dbReference type="InterPro" id="IPR003692">
    <property type="entry name" value="Hydantoinase_B"/>
</dbReference>
<dbReference type="EMBL" id="CP042906">
    <property type="protein sequence ID" value="QEX14984.1"/>
    <property type="molecule type" value="Genomic_DNA"/>
</dbReference>
<reference evidence="2 3" key="1">
    <citation type="submission" date="2019-08" db="EMBL/GenBank/DDBJ databases">
        <title>Hyperibacter terrae gen. nov., sp. nov. and Hyperibacter viscosus sp. nov., two new members in the family Rhodospirillaceae isolated from the rhizosphere of Hypericum perforatum.</title>
        <authorList>
            <person name="Noviana Z."/>
        </authorList>
    </citation>
    <scope>NUCLEOTIDE SEQUENCE [LARGE SCALE GENOMIC DNA]</scope>
    <source>
        <strain evidence="2 3">R5913</strain>
    </source>
</reference>
<name>A0A5J6MCG2_9PROT</name>
<evidence type="ECO:0000259" key="1">
    <source>
        <dbReference type="Pfam" id="PF02538"/>
    </source>
</evidence>